<evidence type="ECO:0000256" key="1">
    <source>
        <dbReference type="SAM" id="SignalP"/>
    </source>
</evidence>
<dbReference type="RefSeq" id="WP_345101453.1">
    <property type="nucleotide sequence ID" value="NZ_BAABCV010000003.1"/>
</dbReference>
<comment type="caution">
    <text evidence="2">The sequence shown here is derived from an EMBL/GenBank/DDBJ whole genome shotgun (WGS) entry which is preliminary data.</text>
</comment>
<evidence type="ECO:0000313" key="3">
    <source>
        <dbReference type="Proteomes" id="UP001500841"/>
    </source>
</evidence>
<protein>
    <submittedName>
        <fullName evidence="2">Uncharacterized protein</fullName>
    </submittedName>
</protein>
<keyword evidence="1" id="KW-0732">Signal</keyword>
<reference evidence="3" key="1">
    <citation type="journal article" date="2019" name="Int. J. Syst. Evol. Microbiol.">
        <title>The Global Catalogue of Microorganisms (GCM) 10K type strain sequencing project: providing services to taxonomists for standard genome sequencing and annotation.</title>
        <authorList>
            <consortium name="The Broad Institute Genomics Platform"/>
            <consortium name="The Broad Institute Genome Sequencing Center for Infectious Disease"/>
            <person name="Wu L."/>
            <person name="Ma J."/>
        </authorList>
    </citation>
    <scope>NUCLEOTIDE SEQUENCE [LARGE SCALE GENOMIC DNA]</scope>
    <source>
        <strain evidence="3">JCM 17085</strain>
    </source>
</reference>
<sequence length="177" mass="19518">MKSNKLLLLGALLLATTLFACKKGGVSSSFDKSYDAWLAFKKKTNDTYVYVAVHDVKSSTYSETKITVTQGNITARDFVSYQYVFKPDSDITTKVLTDDWHESGGSLNTHGSTAANLYTLDDIYYKAQNIWLKANTNKNVVTFEAKNDGLISIAGYTPKNCPSGDCFIGINIKSITH</sequence>
<keyword evidence="3" id="KW-1185">Reference proteome</keyword>
<dbReference type="EMBL" id="BAABCV010000003">
    <property type="protein sequence ID" value="GAA4090628.1"/>
    <property type="molecule type" value="Genomic_DNA"/>
</dbReference>
<evidence type="ECO:0000313" key="2">
    <source>
        <dbReference type="EMBL" id="GAA4090628.1"/>
    </source>
</evidence>
<organism evidence="2 3">
    <name type="scientific">Mucilaginibacter panaciglaebae</name>
    <dbReference type="NCBI Taxonomy" id="502331"/>
    <lineage>
        <taxon>Bacteria</taxon>
        <taxon>Pseudomonadati</taxon>
        <taxon>Bacteroidota</taxon>
        <taxon>Sphingobacteriia</taxon>
        <taxon>Sphingobacteriales</taxon>
        <taxon>Sphingobacteriaceae</taxon>
        <taxon>Mucilaginibacter</taxon>
    </lineage>
</organism>
<proteinExistence type="predicted"/>
<feature type="chain" id="PRO_5045156764" evidence="1">
    <location>
        <begin position="21"/>
        <end position="177"/>
    </location>
</feature>
<dbReference type="Proteomes" id="UP001500841">
    <property type="component" value="Unassembled WGS sequence"/>
</dbReference>
<feature type="signal peptide" evidence="1">
    <location>
        <begin position="1"/>
        <end position="20"/>
    </location>
</feature>
<accession>A0ABP7WJZ0</accession>
<name>A0ABP7WJZ0_9SPHI</name>
<gene>
    <name evidence="2" type="ORF">GCM10022392_10280</name>
</gene>